<dbReference type="OrthoDB" id="2371919at2759"/>
<dbReference type="PANTHER" id="PTHR33050">
    <property type="entry name" value="REVERSE TRANSCRIPTASE DOMAIN-CONTAINING PROTEIN"/>
    <property type="match status" value="1"/>
</dbReference>
<evidence type="ECO:0000313" key="1">
    <source>
        <dbReference type="EnsemblMetazoa" id="Aqu2.1.30660_001"/>
    </source>
</evidence>
<accession>A0A1X7URQ5</accession>
<dbReference type="EnsemblMetazoa" id="Aqu2.1.30660_001">
    <property type="protein sequence ID" value="Aqu2.1.30660_001"/>
    <property type="gene ID" value="Aqu2.1.30660"/>
</dbReference>
<proteinExistence type="predicted"/>
<protein>
    <submittedName>
        <fullName evidence="1">Uncharacterized protein</fullName>
    </submittedName>
</protein>
<dbReference type="InterPro" id="IPR052055">
    <property type="entry name" value="Hepadnavirus_pol/RT"/>
</dbReference>
<dbReference type="AlphaFoldDB" id="A0A1X7URQ5"/>
<organism evidence="1">
    <name type="scientific">Amphimedon queenslandica</name>
    <name type="common">Sponge</name>
    <dbReference type="NCBI Taxonomy" id="400682"/>
    <lineage>
        <taxon>Eukaryota</taxon>
        <taxon>Metazoa</taxon>
        <taxon>Porifera</taxon>
        <taxon>Demospongiae</taxon>
        <taxon>Heteroscleromorpha</taxon>
        <taxon>Haplosclerida</taxon>
        <taxon>Niphatidae</taxon>
        <taxon>Amphimedon</taxon>
    </lineage>
</organism>
<sequence>MDSLVNDACHTTSPTLQISTGSKELGNLSSCRIRHTHNLRLLPEGGVTMVARSSTTMEWLLDQSPKTAPEDPDRGVYDWLGSILSGDKYRWSMVPGGRAISYQLSGVTGNIPCNPDLCRREQGTHSPDTDGQQVSNVLCQQERGTHSASLNQLAKRLWLWCIDRKISLVAEHIPGLQNQAADEESKKQPDRWDWKLNPMIFNRINQIWGPLTLDLFATRNTTQLEKFSA</sequence>
<dbReference type="PANTHER" id="PTHR33050:SF7">
    <property type="entry name" value="RIBONUCLEASE H"/>
    <property type="match status" value="1"/>
</dbReference>
<dbReference type="InParanoid" id="A0A1X7URQ5"/>
<name>A0A1X7URQ5_AMPQE</name>
<reference evidence="1" key="1">
    <citation type="submission" date="2017-05" db="UniProtKB">
        <authorList>
            <consortium name="EnsemblMetazoa"/>
        </authorList>
    </citation>
    <scope>IDENTIFICATION</scope>
</reference>